<evidence type="ECO:0000313" key="2">
    <source>
        <dbReference type="Proteomes" id="UP000192911"/>
    </source>
</evidence>
<dbReference type="RefSeq" id="WP_085224237.1">
    <property type="nucleotide sequence ID" value="NZ_BSQD01000001.1"/>
</dbReference>
<dbReference type="Proteomes" id="UP000192911">
    <property type="component" value="Unassembled WGS sequence"/>
</dbReference>
<dbReference type="AlphaFoldDB" id="A0A1X7CP14"/>
<evidence type="ECO:0000313" key="1">
    <source>
        <dbReference type="EMBL" id="SMF00015.1"/>
    </source>
</evidence>
<dbReference type="GeneID" id="95548840"/>
<dbReference type="OrthoDB" id="7067850at2"/>
<organism evidence="1 2">
    <name type="scientific">Trinickia caryophylli</name>
    <name type="common">Paraburkholderia caryophylli</name>
    <dbReference type="NCBI Taxonomy" id="28094"/>
    <lineage>
        <taxon>Bacteria</taxon>
        <taxon>Pseudomonadati</taxon>
        <taxon>Pseudomonadota</taxon>
        <taxon>Betaproteobacteria</taxon>
        <taxon>Burkholderiales</taxon>
        <taxon>Burkholderiaceae</taxon>
        <taxon>Trinickia</taxon>
    </lineage>
</organism>
<evidence type="ECO:0008006" key="3">
    <source>
        <dbReference type="Google" id="ProtNLM"/>
    </source>
</evidence>
<gene>
    <name evidence="1" type="ORF">SAMN06295900_101685</name>
</gene>
<protein>
    <recommendedName>
        <fullName evidence="3">Glycosyltransferase family 1 protein</fullName>
    </recommendedName>
</protein>
<reference evidence="2" key="1">
    <citation type="submission" date="2017-04" db="EMBL/GenBank/DDBJ databases">
        <authorList>
            <person name="Varghese N."/>
            <person name="Submissions S."/>
        </authorList>
    </citation>
    <scope>NUCLEOTIDE SEQUENCE [LARGE SCALE GENOMIC DNA]</scope>
    <source>
        <strain evidence="2">Ballard 720</strain>
    </source>
</reference>
<name>A0A1X7CP14_TRICW</name>
<sequence length="334" mass="38424">MSNKPSIHLWIYNHPFYGISDQVEFFVAMLTQNGYPVTVGRKPSVGALNVVIENFSPETCDVLIAFCRATKKRVAVIMTEHLDFDQGEIFIHGAPLWSDNDYMHPTVQVRRIVSLLDCLPYIRCMLVLGDLPELKNISEMLPGLDVRAIPFPRLDPVDDAQIAFEPPGDLLFTGVMTDFRAELYAQLKRSEFSVAFPQRFVSRKARDALNRSAKVILNMPQRKDWRWLSLMRIVAALRCGRATVSLGTCDQSKIAACTYQIDISRDDWTSVLRAHVDQWRTLYRTAFEDYAHMADSFERERRFPHDLFDFWAMTDRLGHRPAVSRASTEWRATT</sequence>
<keyword evidence="2" id="KW-1185">Reference proteome</keyword>
<dbReference type="STRING" id="28094.SAMN06295900_101685"/>
<proteinExistence type="predicted"/>
<dbReference type="EMBL" id="FXAH01000001">
    <property type="protein sequence ID" value="SMF00015.1"/>
    <property type="molecule type" value="Genomic_DNA"/>
</dbReference>
<accession>A0A1X7CP14</accession>